<feature type="region of interest" description="Disordered" evidence="1">
    <location>
        <begin position="1"/>
        <end position="23"/>
    </location>
</feature>
<keyword evidence="3" id="KW-1185">Reference proteome</keyword>
<organism evidence="2 3">
    <name type="scientific">Aspergillus homomorphus (strain CBS 101889)</name>
    <dbReference type="NCBI Taxonomy" id="1450537"/>
    <lineage>
        <taxon>Eukaryota</taxon>
        <taxon>Fungi</taxon>
        <taxon>Dikarya</taxon>
        <taxon>Ascomycota</taxon>
        <taxon>Pezizomycotina</taxon>
        <taxon>Eurotiomycetes</taxon>
        <taxon>Eurotiomycetidae</taxon>
        <taxon>Eurotiales</taxon>
        <taxon>Aspergillaceae</taxon>
        <taxon>Aspergillus</taxon>
        <taxon>Aspergillus subgen. Circumdati</taxon>
    </lineage>
</organism>
<dbReference type="OrthoDB" id="4511126at2759"/>
<proteinExistence type="predicted"/>
<feature type="compositionally biased region" description="Basic residues" evidence="1">
    <location>
        <begin position="120"/>
        <end position="140"/>
    </location>
</feature>
<accession>A0A395IGW7</accession>
<dbReference type="VEuPathDB" id="FungiDB:BO97DRAFT_409875"/>
<dbReference type="Proteomes" id="UP000248961">
    <property type="component" value="Unassembled WGS sequence"/>
</dbReference>
<sequence>MPTKEQHPQPSKTKKILSKIMRRPPEIHNLTPYALLELDRRQRRAPEHPSGTATPATRLYKHLSPAQRDQLRLIAHAGGYDLSDLRGYPIPEGLPTSSAHAAASPYHENQPTDPAIHPQRPQHPHHLHRPHPRSSFRARNRSSNDFESRRLRHHTRNTNCLRRRVLVQEAKRGSIERYGMVAAPFWRRRRRRWWDGRLESQAEADARRLRALEAEEMKRRLPSQSQGLGWGVRRFRIPRIQSLAILLTKTRTNPDCAALPSKPIVNKIQRPAEPVNIPLSLPASRDIRIESLLRPVLDLPNLQRILVELPLPPNAPQHPGGPIQPRALLVLPVLVSQKLKELGIEHLVGRFKAVAIRREDPDHDMLRAWGLPWRHPHLHLRSELDLVFQKE</sequence>
<dbReference type="EMBL" id="KZ824267">
    <property type="protein sequence ID" value="RAL17444.1"/>
    <property type="molecule type" value="Genomic_DNA"/>
</dbReference>
<dbReference type="RefSeq" id="XP_025556598.1">
    <property type="nucleotide sequence ID" value="XM_025696115.1"/>
</dbReference>
<protein>
    <submittedName>
        <fullName evidence="2">Uncharacterized protein</fullName>
    </submittedName>
</protein>
<name>A0A395IGW7_ASPHC</name>
<evidence type="ECO:0000256" key="1">
    <source>
        <dbReference type="SAM" id="MobiDB-lite"/>
    </source>
</evidence>
<evidence type="ECO:0000313" key="2">
    <source>
        <dbReference type="EMBL" id="RAL17444.1"/>
    </source>
</evidence>
<gene>
    <name evidence="2" type="ORF">BO97DRAFT_409875</name>
</gene>
<dbReference type="GeneID" id="37200404"/>
<dbReference type="AlphaFoldDB" id="A0A395IGW7"/>
<feature type="region of interest" description="Disordered" evidence="1">
    <location>
        <begin position="91"/>
        <end position="152"/>
    </location>
</feature>
<feature type="compositionally biased region" description="Basic residues" evidence="1">
    <location>
        <begin position="12"/>
        <end position="22"/>
    </location>
</feature>
<reference evidence="2 3" key="1">
    <citation type="submission" date="2018-02" db="EMBL/GenBank/DDBJ databases">
        <title>The genomes of Aspergillus section Nigri reveals drivers in fungal speciation.</title>
        <authorList>
            <consortium name="DOE Joint Genome Institute"/>
            <person name="Vesth T.C."/>
            <person name="Nybo J."/>
            <person name="Theobald S."/>
            <person name="Brandl J."/>
            <person name="Frisvad J.C."/>
            <person name="Nielsen K.F."/>
            <person name="Lyhne E.K."/>
            <person name="Kogle M.E."/>
            <person name="Kuo A."/>
            <person name="Riley R."/>
            <person name="Clum A."/>
            <person name="Nolan M."/>
            <person name="Lipzen A."/>
            <person name="Salamov A."/>
            <person name="Henrissat B."/>
            <person name="Wiebenga A."/>
            <person name="De vries R.P."/>
            <person name="Grigoriev I.V."/>
            <person name="Mortensen U.H."/>
            <person name="Andersen M.R."/>
            <person name="Baker S.E."/>
        </authorList>
    </citation>
    <scope>NUCLEOTIDE SEQUENCE [LARGE SCALE GENOMIC DNA]</scope>
    <source>
        <strain evidence="2 3">CBS 101889</strain>
    </source>
</reference>
<evidence type="ECO:0000313" key="3">
    <source>
        <dbReference type="Proteomes" id="UP000248961"/>
    </source>
</evidence>